<protein>
    <recommendedName>
        <fullName evidence="5">GRF-type domain-containing protein</fullName>
    </recommendedName>
</protein>
<dbReference type="InterPro" id="IPR010666">
    <property type="entry name" value="Znf_GRF"/>
</dbReference>
<dbReference type="PANTHER" id="PTHR33248">
    <property type="entry name" value="ZINC ION-BINDING PROTEIN"/>
    <property type="match status" value="1"/>
</dbReference>
<dbReference type="PROSITE" id="PS51999">
    <property type="entry name" value="ZF_GRF"/>
    <property type="match status" value="1"/>
</dbReference>
<evidence type="ECO:0000259" key="5">
    <source>
        <dbReference type="PROSITE" id="PS51999"/>
    </source>
</evidence>
<dbReference type="Proteomes" id="UP000008694">
    <property type="component" value="Unassembled WGS sequence"/>
</dbReference>
<gene>
    <name evidence="6" type="ORF">ARALYDRAFT_901242</name>
</gene>
<keyword evidence="7" id="KW-1185">Reference proteome</keyword>
<dbReference type="AlphaFoldDB" id="D7LBH9"/>
<evidence type="ECO:0000256" key="2">
    <source>
        <dbReference type="ARBA" id="ARBA00022771"/>
    </source>
</evidence>
<evidence type="ECO:0000313" key="7">
    <source>
        <dbReference type="Proteomes" id="UP000008694"/>
    </source>
</evidence>
<feature type="domain" description="GRF-type" evidence="5">
    <location>
        <begin position="21"/>
        <end position="65"/>
    </location>
</feature>
<accession>D7LBH9</accession>
<dbReference type="Gramene" id="scaffold_400743.1">
    <property type="protein sequence ID" value="scaffold_400743.1"/>
    <property type="gene ID" value="scaffold_400743.1"/>
</dbReference>
<evidence type="ECO:0000256" key="4">
    <source>
        <dbReference type="PROSITE-ProRule" id="PRU01343"/>
    </source>
</evidence>
<reference evidence="7" key="1">
    <citation type="journal article" date="2011" name="Nat. Genet.">
        <title>The Arabidopsis lyrata genome sequence and the basis of rapid genome size change.</title>
        <authorList>
            <person name="Hu T.T."/>
            <person name="Pattyn P."/>
            <person name="Bakker E.G."/>
            <person name="Cao J."/>
            <person name="Cheng J.-F."/>
            <person name="Clark R.M."/>
            <person name="Fahlgren N."/>
            <person name="Fawcett J.A."/>
            <person name="Grimwood J."/>
            <person name="Gundlach H."/>
            <person name="Haberer G."/>
            <person name="Hollister J.D."/>
            <person name="Ossowski S."/>
            <person name="Ottilar R.P."/>
            <person name="Salamov A.A."/>
            <person name="Schneeberger K."/>
            <person name="Spannagl M."/>
            <person name="Wang X."/>
            <person name="Yang L."/>
            <person name="Nasrallah M.E."/>
            <person name="Bergelson J."/>
            <person name="Carrington J.C."/>
            <person name="Gaut B.S."/>
            <person name="Schmutz J."/>
            <person name="Mayer K.F.X."/>
            <person name="Van de Peer Y."/>
            <person name="Grigoriev I.V."/>
            <person name="Nordborg M."/>
            <person name="Weigel D."/>
            <person name="Guo Y.-L."/>
        </authorList>
    </citation>
    <scope>NUCLEOTIDE SEQUENCE [LARGE SCALE GENOMIC DNA]</scope>
    <source>
        <strain evidence="7">cv. MN47</strain>
    </source>
</reference>
<dbReference type="GO" id="GO:0008270">
    <property type="term" value="F:zinc ion binding"/>
    <property type="evidence" value="ECO:0007669"/>
    <property type="project" value="UniProtKB-KW"/>
</dbReference>
<organism evidence="7">
    <name type="scientific">Arabidopsis lyrata subsp. lyrata</name>
    <name type="common">Lyre-leaved rock-cress</name>
    <dbReference type="NCBI Taxonomy" id="81972"/>
    <lineage>
        <taxon>Eukaryota</taxon>
        <taxon>Viridiplantae</taxon>
        <taxon>Streptophyta</taxon>
        <taxon>Embryophyta</taxon>
        <taxon>Tracheophyta</taxon>
        <taxon>Spermatophyta</taxon>
        <taxon>Magnoliopsida</taxon>
        <taxon>eudicotyledons</taxon>
        <taxon>Gunneridae</taxon>
        <taxon>Pentapetalae</taxon>
        <taxon>rosids</taxon>
        <taxon>malvids</taxon>
        <taxon>Brassicales</taxon>
        <taxon>Brassicaceae</taxon>
        <taxon>Camelineae</taxon>
        <taxon>Arabidopsis</taxon>
    </lineage>
</organism>
<keyword evidence="3" id="KW-0862">Zinc</keyword>
<dbReference type="EMBL" id="GL348716">
    <property type="protein sequence ID" value="EFH55147.1"/>
    <property type="molecule type" value="Genomic_DNA"/>
</dbReference>
<evidence type="ECO:0000256" key="3">
    <source>
        <dbReference type="ARBA" id="ARBA00022833"/>
    </source>
</evidence>
<proteinExistence type="predicted"/>
<name>D7LBH9_ARALL</name>
<keyword evidence="1" id="KW-0479">Metal-binding</keyword>
<sequence length="125" mass="14906">MEVSSRSTSSFVSNSGVRKVCEYRLPAKIFKSKTEKNPNRRFFGCQLYKKGGNAHCKFFRWLDEEVIGWPKRALVEAQSEIKEKTKKIKELNATIWSFVVIWTGKTWRYHQLIRKMKRRFRLSLD</sequence>
<dbReference type="HOGENOM" id="CLU_121141_3_0_1"/>
<keyword evidence="2 4" id="KW-0863">Zinc-finger</keyword>
<evidence type="ECO:0000256" key="1">
    <source>
        <dbReference type="ARBA" id="ARBA00022723"/>
    </source>
</evidence>
<evidence type="ECO:0000313" key="6">
    <source>
        <dbReference type="EMBL" id="EFH55147.1"/>
    </source>
</evidence>